<reference evidence="8" key="2">
    <citation type="submission" date="2025-09" db="UniProtKB">
        <authorList>
            <consortium name="Ensembl"/>
        </authorList>
    </citation>
    <scope>IDENTIFICATION</scope>
</reference>
<dbReference type="InterPro" id="IPR050159">
    <property type="entry name" value="Kazal-type_SerProtInhib"/>
</dbReference>
<dbReference type="InterPro" id="IPR002350">
    <property type="entry name" value="Kazal_dom"/>
</dbReference>
<evidence type="ECO:0000259" key="7">
    <source>
        <dbReference type="PROSITE" id="PS51465"/>
    </source>
</evidence>
<keyword evidence="4" id="KW-0722">Serine protease inhibitor</keyword>
<keyword evidence="5" id="KW-1015">Disulfide bond</keyword>
<dbReference type="InterPro" id="IPR001239">
    <property type="entry name" value="Prot_inh_Kazal-m"/>
</dbReference>
<keyword evidence="2" id="KW-0964">Secreted</keyword>
<protein>
    <recommendedName>
        <fullName evidence="7">Kazal-like domain-containing protein</fullName>
    </recommendedName>
</protein>
<keyword evidence="6" id="KW-0325">Glycoprotein</keyword>
<dbReference type="PANTHER" id="PTHR47499">
    <property type="entry name" value="SERINE PROTEASE INHIBITOR KAZAL-TYPE 7 SPINK7"/>
    <property type="match status" value="1"/>
</dbReference>
<dbReference type="SMART" id="SM00280">
    <property type="entry name" value="KAZAL"/>
    <property type="match status" value="2"/>
</dbReference>
<sequence>LPPPRRQGREPIDCTGYVKTRTGQEAACTLEYSPICGTDGATYGNKCAFCSANGRHPVSCVMLRPYLQVNCSDYNEYQSPPTFCYFDYNPVCGTDNNTYGNKCAFCGAVL</sequence>
<dbReference type="PANTHER" id="PTHR47499:SF1">
    <property type="entry name" value="SERINE PROTEASE INHIBITOR KAZAL-TYPE 7"/>
    <property type="match status" value="1"/>
</dbReference>
<dbReference type="Gene3D" id="3.30.60.30">
    <property type="match status" value="2"/>
</dbReference>
<evidence type="ECO:0000256" key="1">
    <source>
        <dbReference type="ARBA" id="ARBA00004613"/>
    </source>
</evidence>
<feature type="domain" description="Kazal-like" evidence="7">
    <location>
        <begin position="8"/>
        <end position="62"/>
    </location>
</feature>
<dbReference type="GO" id="GO:0004867">
    <property type="term" value="F:serine-type endopeptidase inhibitor activity"/>
    <property type="evidence" value="ECO:0007669"/>
    <property type="project" value="UniProtKB-KW"/>
</dbReference>
<evidence type="ECO:0000256" key="4">
    <source>
        <dbReference type="ARBA" id="ARBA00022900"/>
    </source>
</evidence>
<feature type="domain" description="Kazal-like" evidence="7">
    <location>
        <begin position="65"/>
        <end position="110"/>
    </location>
</feature>
<dbReference type="PRINTS" id="PR00290">
    <property type="entry name" value="KAZALINHBTR"/>
</dbReference>
<evidence type="ECO:0000256" key="2">
    <source>
        <dbReference type="ARBA" id="ARBA00022525"/>
    </source>
</evidence>
<organism evidence="8 9">
    <name type="scientific">Chelydra serpentina</name>
    <name type="common">Snapping turtle</name>
    <name type="synonym">Testudo serpentina</name>
    <dbReference type="NCBI Taxonomy" id="8475"/>
    <lineage>
        <taxon>Eukaryota</taxon>
        <taxon>Metazoa</taxon>
        <taxon>Chordata</taxon>
        <taxon>Craniata</taxon>
        <taxon>Vertebrata</taxon>
        <taxon>Euteleostomi</taxon>
        <taxon>Archelosauria</taxon>
        <taxon>Testudinata</taxon>
        <taxon>Testudines</taxon>
        <taxon>Cryptodira</taxon>
        <taxon>Durocryptodira</taxon>
        <taxon>Americhelydia</taxon>
        <taxon>Chelydroidea</taxon>
        <taxon>Chelydridae</taxon>
        <taxon>Chelydra</taxon>
    </lineage>
</organism>
<evidence type="ECO:0000256" key="3">
    <source>
        <dbReference type="ARBA" id="ARBA00022690"/>
    </source>
</evidence>
<dbReference type="SUPFAM" id="SSF100895">
    <property type="entry name" value="Kazal-type serine protease inhibitors"/>
    <property type="match status" value="2"/>
</dbReference>
<reference evidence="8" key="1">
    <citation type="submission" date="2025-08" db="UniProtKB">
        <authorList>
            <consortium name="Ensembl"/>
        </authorList>
    </citation>
    <scope>IDENTIFICATION</scope>
</reference>
<evidence type="ECO:0000313" key="8">
    <source>
        <dbReference type="Ensembl" id="ENSCSRP00000003611.1"/>
    </source>
</evidence>
<dbReference type="AlphaFoldDB" id="A0A8C3RTA2"/>
<comment type="subcellular location">
    <subcellularLocation>
        <location evidence="1">Secreted</location>
    </subcellularLocation>
</comment>
<dbReference type="Ensembl" id="ENSCSRT00000003738.1">
    <property type="protein sequence ID" value="ENSCSRP00000003611.1"/>
    <property type="gene ID" value="ENSCSRG00000002731.1"/>
</dbReference>
<evidence type="ECO:0000313" key="9">
    <source>
        <dbReference type="Proteomes" id="UP000694403"/>
    </source>
</evidence>
<dbReference type="GO" id="GO:0005576">
    <property type="term" value="C:extracellular region"/>
    <property type="evidence" value="ECO:0007669"/>
    <property type="project" value="UniProtKB-SubCell"/>
</dbReference>
<dbReference type="InterPro" id="IPR036058">
    <property type="entry name" value="Kazal_dom_sf"/>
</dbReference>
<accession>A0A8C3RTA2</accession>
<dbReference type="PROSITE" id="PS51465">
    <property type="entry name" value="KAZAL_2"/>
    <property type="match status" value="2"/>
</dbReference>
<dbReference type="PROSITE" id="PS00282">
    <property type="entry name" value="KAZAL_1"/>
    <property type="match status" value="2"/>
</dbReference>
<dbReference type="Pfam" id="PF00050">
    <property type="entry name" value="Kazal_1"/>
    <property type="match status" value="2"/>
</dbReference>
<keyword evidence="9" id="KW-1185">Reference proteome</keyword>
<evidence type="ECO:0000256" key="6">
    <source>
        <dbReference type="ARBA" id="ARBA00023180"/>
    </source>
</evidence>
<dbReference type="Proteomes" id="UP000694403">
    <property type="component" value="Unplaced"/>
</dbReference>
<keyword evidence="3" id="KW-0646">Protease inhibitor</keyword>
<name>A0A8C3RTA2_CHESE</name>
<evidence type="ECO:0000256" key="5">
    <source>
        <dbReference type="ARBA" id="ARBA00023157"/>
    </source>
</evidence>
<proteinExistence type="predicted"/>